<name>A0A1W1XFJ9_9CLOT</name>
<dbReference type="OrthoDB" id="9810101at2"/>
<protein>
    <recommendedName>
        <fullName evidence="3">Cof subfamily of IIB subfamily of haloacid dehalogenase superfamily/HAD-superfamily hydrolase, subfamily IIB</fullName>
    </recommendedName>
</protein>
<dbReference type="PANTHER" id="PTHR10000:SF25">
    <property type="entry name" value="PHOSPHATASE YKRA-RELATED"/>
    <property type="match status" value="1"/>
</dbReference>
<dbReference type="NCBIfam" id="TIGR01484">
    <property type="entry name" value="HAD-SF-IIB"/>
    <property type="match status" value="1"/>
</dbReference>
<dbReference type="InterPro" id="IPR036412">
    <property type="entry name" value="HAD-like_sf"/>
</dbReference>
<dbReference type="SUPFAM" id="SSF56784">
    <property type="entry name" value="HAD-like"/>
    <property type="match status" value="1"/>
</dbReference>
<dbReference type="Proteomes" id="UP000192468">
    <property type="component" value="Unassembled WGS sequence"/>
</dbReference>
<organism evidence="1 2">
    <name type="scientific">Clostridium acidisoli DSM 12555</name>
    <dbReference type="NCBI Taxonomy" id="1121291"/>
    <lineage>
        <taxon>Bacteria</taxon>
        <taxon>Bacillati</taxon>
        <taxon>Bacillota</taxon>
        <taxon>Clostridia</taxon>
        <taxon>Eubacteriales</taxon>
        <taxon>Clostridiaceae</taxon>
        <taxon>Clostridium</taxon>
    </lineage>
</organism>
<dbReference type="GO" id="GO:0016791">
    <property type="term" value="F:phosphatase activity"/>
    <property type="evidence" value="ECO:0007669"/>
    <property type="project" value="TreeGrafter"/>
</dbReference>
<keyword evidence="2" id="KW-1185">Reference proteome</keyword>
<dbReference type="Gene3D" id="3.30.1240.10">
    <property type="match status" value="1"/>
</dbReference>
<dbReference type="GO" id="GO:0000287">
    <property type="term" value="F:magnesium ion binding"/>
    <property type="evidence" value="ECO:0007669"/>
    <property type="project" value="TreeGrafter"/>
</dbReference>
<proteinExistence type="predicted"/>
<reference evidence="1 2" key="1">
    <citation type="submission" date="2017-04" db="EMBL/GenBank/DDBJ databases">
        <authorList>
            <person name="Afonso C.L."/>
            <person name="Miller P.J."/>
            <person name="Scott M.A."/>
            <person name="Spackman E."/>
            <person name="Goraichik I."/>
            <person name="Dimitrov K.M."/>
            <person name="Suarez D.L."/>
            <person name="Swayne D.E."/>
        </authorList>
    </citation>
    <scope>NUCLEOTIDE SEQUENCE [LARGE SCALE GENOMIC DNA]</scope>
    <source>
        <strain evidence="1 2">DSM 12555</strain>
    </source>
</reference>
<sequence length="263" mass="30018">MKNKIAFFDIDGTLIGFNGIDLIMPESTKMSIKKFREAGNLAFICSGRQIRFILERFGQDMFDGYISCNGTHIMFQGKTIYEKFISKDMLLLLKNSFDKFGVSCCFNNGYKGYSHNMDSDRIKKYNAQFKGEPYLIADWSIDEIIVNSLDIFYKNEAVLAKCIEHFKESLIFNFHNDDLSADVSLKSFGKADAIEYIVDYLNIPIQNTYAFGDGYNDIEMIKRVNTGIAMGNAVENLKKVADYITSNIFEDGIEKAMKAYNLI</sequence>
<dbReference type="EMBL" id="FWXH01000003">
    <property type="protein sequence ID" value="SMC22281.1"/>
    <property type="molecule type" value="Genomic_DNA"/>
</dbReference>
<dbReference type="InterPro" id="IPR023214">
    <property type="entry name" value="HAD_sf"/>
</dbReference>
<dbReference type="InterPro" id="IPR006379">
    <property type="entry name" value="HAD-SF_hydro_IIB"/>
</dbReference>
<dbReference type="RefSeq" id="WP_084115084.1">
    <property type="nucleotide sequence ID" value="NZ_FWXH01000003.1"/>
</dbReference>
<evidence type="ECO:0000313" key="1">
    <source>
        <dbReference type="EMBL" id="SMC22281.1"/>
    </source>
</evidence>
<dbReference type="PROSITE" id="PS01229">
    <property type="entry name" value="COF_2"/>
    <property type="match status" value="1"/>
</dbReference>
<dbReference type="PANTHER" id="PTHR10000">
    <property type="entry name" value="PHOSPHOSERINE PHOSPHATASE"/>
    <property type="match status" value="1"/>
</dbReference>
<accession>A0A1W1XFJ9</accession>
<dbReference type="STRING" id="1121291.SAMN02745134_01619"/>
<dbReference type="SFLD" id="SFLDS00003">
    <property type="entry name" value="Haloacid_Dehalogenase"/>
    <property type="match status" value="1"/>
</dbReference>
<dbReference type="InterPro" id="IPR000150">
    <property type="entry name" value="Cof"/>
</dbReference>
<dbReference type="NCBIfam" id="TIGR00099">
    <property type="entry name" value="Cof-subfamily"/>
    <property type="match status" value="1"/>
</dbReference>
<dbReference type="GO" id="GO:0005829">
    <property type="term" value="C:cytosol"/>
    <property type="evidence" value="ECO:0007669"/>
    <property type="project" value="TreeGrafter"/>
</dbReference>
<dbReference type="Gene3D" id="3.40.50.1000">
    <property type="entry name" value="HAD superfamily/HAD-like"/>
    <property type="match status" value="1"/>
</dbReference>
<dbReference type="AlphaFoldDB" id="A0A1W1XFJ9"/>
<evidence type="ECO:0000313" key="2">
    <source>
        <dbReference type="Proteomes" id="UP000192468"/>
    </source>
</evidence>
<dbReference type="Pfam" id="PF08282">
    <property type="entry name" value="Hydrolase_3"/>
    <property type="match status" value="1"/>
</dbReference>
<evidence type="ECO:0008006" key="3">
    <source>
        <dbReference type="Google" id="ProtNLM"/>
    </source>
</evidence>
<dbReference type="SFLD" id="SFLDG01140">
    <property type="entry name" value="C2.B:_Phosphomannomutase_and_P"/>
    <property type="match status" value="1"/>
</dbReference>
<gene>
    <name evidence="1" type="ORF">SAMN02745134_01619</name>
</gene>